<organism evidence="2 3">
    <name type="scientific">Pristionchus pacificus</name>
    <name type="common">Parasitic nematode worm</name>
    <dbReference type="NCBI Taxonomy" id="54126"/>
    <lineage>
        <taxon>Eukaryota</taxon>
        <taxon>Metazoa</taxon>
        <taxon>Ecdysozoa</taxon>
        <taxon>Nematoda</taxon>
        <taxon>Chromadorea</taxon>
        <taxon>Rhabditida</taxon>
        <taxon>Rhabditina</taxon>
        <taxon>Diplogasteromorpha</taxon>
        <taxon>Diplogasteroidea</taxon>
        <taxon>Neodiplogasteridae</taxon>
        <taxon>Pristionchus</taxon>
    </lineage>
</organism>
<dbReference type="PANTHER" id="PTHR11165">
    <property type="entry name" value="SKP1"/>
    <property type="match status" value="1"/>
</dbReference>
<evidence type="ECO:0008006" key="4">
    <source>
        <dbReference type="Google" id="ProtNLM"/>
    </source>
</evidence>
<evidence type="ECO:0000313" key="3">
    <source>
        <dbReference type="Proteomes" id="UP000005239"/>
    </source>
</evidence>
<dbReference type="InterPro" id="IPR036296">
    <property type="entry name" value="SKP1-like_dim_sf"/>
</dbReference>
<dbReference type="Gene3D" id="3.30.710.10">
    <property type="entry name" value="Potassium Channel Kv1.1, Chain A"/>
    <property type="match status" value="1"/>
</dbReference>
<reference evidence="2" key="2">
    <citation type="submission" date="2022-06" db="UniProtKB">
        <authorList>
            <consortium name="EnsemblMetazoa"/>
        </authorList>
    </citation>
    <scope>IDENTIFICATION</scope>
    <source>
        <strain evidence="2">PS312</strain>
    </source>
</reference>
<evidence type="ECO:0000313" key="2">
    <source>
        <dbReference type="EnsemblMetazoa" id="PPA46476.1"/>
    </source>
</evidence>
<dbReference type="Proteomes" id="UP000005239">
    <property type="component" value="Unassembled WGS sequence"/>
</dbReference>
<protein>
    <recommendedName>
        <fullName evidence="4">Skp1-related protein</fullName>
    </recommendedName>
</protein>
<sequence>MSSAEEQIRIAEQCGTIRNLMEAVGESGINSDFVIPLPNVANADLQRILDWLRRFPQQTPEPEVETRHNSDNKYHGRTQIPPLERRFLEALPSKNALFGMLNSAMYLDIPSISKSGADYMAEKLKDMTVEEARDYMNLPNDLEGKRKEFRWMKPPVSQEKDDTESSSNS</sequence>
<accession>A0A8R1Z5A0</accession>
<dbReference type="InterPro" id="IPR011333">
    <property type="entry name" value="SKP1/BTB/POZ_sf"/>
</dbReference>
<dbReference type="EnsemblMetazoa" id="PPA46476.1">
    <property type="protein sequence ID" value="PPA46476.1"/>
    <property type="gene ID" value="WBGene00304255"/>
</dbReference>
<keyword evidence="3" id="KW-1185">Reference proteome</keyword>
<proteinExistence type="predicted"/>
<evidence type="ECO:0000256" key="1">
    <source>
        <dbReference type="SAM" id="MobiDB-lite"/>
    </source>
</evidence>
<dbReference type="GO" id="GO:0006511">
    <property type="term" value="P:ubiquitin-dependent protein catabolic process"/>
    <property type="evidence" value="ECO:0007669"/>
    <property type="project" value="InterPro"/>
</dbReference>
<dbReference type="SUPFAM" id="SSF81382">
    <property type="entry name" value="Skp1 dimerisation domain-like"/>
    <property type="match status" value="1"/>
</dbReference>
<gene>
    <name evidence="2" type="primary">WBGene00304255</name>
</gene>
<dbReference type="InterPro" id="IPR016897">
    <property type="entry name" value="SKP1"/>
</dbReference>
<dbReference type="SUPFAM" id="SSF54695">
    <property type="entry name" value="POZ domain"/>
    <property type="match status" value="1"/>
</dbReference>
<dbReference type="AlphaFoldDB" id="A0A8R1Z5A0"/>
<name>A0A8R1Z5A0_PRIPA</name>
<reference evidence="3" key="1">
    <citation type="journal article" date="2008" name="Nat. Genet.">
        <title>The Pristionchus pacificus genome provides a unique perspective on nematode lifestyle and parasitism.</title>
        <authorList>
            <person name="Dieterich C."/>
            <person name="Clifton S.W."/>
            <person name="Schuster L.N."/>
            <person name="Chinwalla A."/>
            <person name="Delehaunty K."/>
            <person name="Dinkelacker I."/>
            <person name="Fulton L."/>
            <person name="Fulton R."/>
            <person name="Godfrey J."/>
            <person name="Minx P."/>
            <person name="Mitreva M."/>
            <person name="Roeseler W."/>
            <person name="Tian H."/>
            <person name="Witte H."/>
            <person name="Yang S.P."/>
            <person name="Wilson R.K."/>
            <person name="Sommer R.J."/>
        </authorList>
    </citation>
    <scope>NUCLEOTIDE SEQUENCE [LARGE SCALE GENOMIC DNA]</scope>
    <source>
        <strain evidence="3">PS312</strain>
    </source>
</reference>
<feature type="region of interest" description="Disordered" evidence="1">
    <location>
        <begin position="146"/>
        <end position="169"/>
    </location>
</feature>